<dbReference type="KEGG" id="zpl:ZBT109_0191"/>
<evidence type="ECO:0000313" key="7">
    <source>
        <dbReference type="Proteomes" id="UP000267342"/>
    </source>
</evidence>
<dbReference type="Gene3D" id="1.10.260.40">
    <property type="entry name" value="lambda repressor-like DNA-binding domains"/>
    <property type="match status" value="1"/>
</dbReference>
<proteinExistence type="predicted"/>
<dbReference type="InterPro" id="IPR010982">
    <property type="entry name" value="Lambda_DNA-bd_dom_sf"/>
</dbReference>
<dbReference type="AlphaFoldDB" id="A0A348HBI7"/>
<dbReference type="SUPFAM" id="SSF51306">
    <property type="entry name" value="LexA/Signal peptidase"/>
    <property type="match status" value="1"/>
</dbReference>
<evidence type="ECO:0000313" key="6">
    <source>
        <dbReference type="EMBL" id="BBG28989.1"/>
    </source>
</evidence>
<dbReference type="Pfam" id="PF07022">
    <property type="entry name" value="Phage_CI_repr"/>
    <property type="match status" value="1"/>
</dbReference>
<sequence>MDSKKRAGEVIDRIKAVLNLRSDREMARHFGYGTTSITSKRQRGSVPYEECVLLAETQGIDLNWLVLGKGISPLEGRGTSPGIITLNGTQLPPDREYAAIDLYDIDAAAGNGRLLEHEQVESTVYFERALLEERGLCADTLIGARVSGDSMNDTLKDGDRVLVDRTQVKPDGVFLFRMDDELRIKRLQRAAGGALRILSDNSRYSAELVRPEELDKIEIIGRCEVVIGRII</sequence>
<evidence type="ECO:0000259" key="5">
    <source>
        <dbReference type="Pfam" id="PF07022"/>
    </source>
</evidence>
<feature type="domain" description="Peptidase S24/S26A/S26B/S26C" evidence="4">
    <location>
        <begin position="106"/>
        <end position="222"/>
    </location>
</feature>
<dbReference type="Proteomes" id="UP000267342">
    <property type="component" value="Chromosome"/>
</dbReference>
<keyword evidence="3" id="KW-0804">Transcription</keyword>
<dbReference type="InterPro" id="IPR015927">
    <property type="entry name" value="Peptidase_S24_S26A/B/C"/>
</dbReference>
<dbReference type="InterPro" id="IPR010744">
    <property type="entry name" value="Phage_CI_N"/>
</dbReference>
<evidence type="ECO:0000259" key="4">
    <source>
        <dbReference type="Pfam" id="PF00717"/>
    </source>
</evidence>
<protein>
    <submittedName>
        <fullName evidence="6">Predicted transcriptional regulator</fullName>
    </submittedName>
</protein>
<dbReference type="Pfam" id="PF00717">
    <property type="entry name" value="Peptidase_S24"/>
    <property type="match status" value="1"/>
</dbReference>
<dbReference type="STRING" id="1123510.GCA_000620025_02577"/>
<gene>
    <name evidence="6" type="ORF">ZBT109_0191</name>
</gene>
<accession>A0A348HBI7</accession>
<dbReference type="RefSeq" id="WP_051523957.1">
    <property type="nucleotide sequence ID" value="NZ_AP018933.1"/>
</dbReference>
<dbReference type="InterPro" id="IPR039418">
    <property type="entry name" value="LexA-like"/>
</dbReference>
<dbReference type="OrthoDB" id="9791537at2"/>
<organism evidence="6 7">
    <name type="scientific">Zymobacter palmae</name>
    <dbReference type="NCBI Taxonomy" id="33074"/>
    <lineage>
        <taxon>Bacteria</taxon>
        <taxon>Pseudomonadati</taxon>
        <taxon>Pseudomonadota</taxon>
        <taxon>Gammaproteobacteria</taxon>
        <taxon>Oceanospirillales</taxon>
        <taxon>Halomonadaceae</taxon>
        <taxon>Zymobacter group</taxon>
        <taxon>Zymobacter</taxon>
    </lineage>
</organism>
<keyword evidence="1" id="KW-0805">Transcription regulation</keyword>
<name>A0A348HBI7_9GAMM</name>
<evidence type="ECO:0000256" key="2">
    <source>
        <dbReference type="ARBA" id="ARBA00023125"/>
    </source>
</evidence>
<evidence type="ECO:0000256" key="3">
    <source>
        <dbReference type="ARBA" id="ARBA00023163"/>
    </source>
</evidence>
<dbReference type="GO" id="GO:0003677">
    <property type="term" value="F:DNA binding"/>
    <property type="evidence" value="ECO:0007669"/>
    <property type="project" value="UniProtKB-KW"/>
</dbReference>
<dbReference type="CDD" id="cd06529">
    <property type="entry name" value="S24_LexA-like"/>
    <property type="match status" value="1"/>
</dbReference>
<dbReference type="PANTHER" id="PTHR40661">
    <property type="match status" value="1"/>
</dbReference>
<dbReference type="EMBL" id="AP018933">
    <property type="protein sequence ID" value="BBG28989.1"/>
    <property type="molecule type" value="Genomic_DNA"/>
</dbReference>
<dbReference type="InterPro" id="IPR036286">
    <property type="entry name" value="LexA/Signal_pep-like_sf"/>
</dbReference>
<keyword evidence="7" id="KW-1185">Reference proteome</keyword>
<evidence type="ECO:0000256" key="1">
    <source>
        <dbReference type="ARBA" id="ARBA00023015"/>
    </source>
</evidence>
<dbReference type="PANTHER" id="PTHR40661:SF3">
    <property type="entry name" value="FELS-1 PROPHAGE TRANSCRIPTIONAL REGULATOR"/>
    <property type="match status" value="1"/>
</dbReference>
<dbReference type="GO" id="GO:0045892">
    <property type="term" value="P:negative regulation of DNA-templated transcription"/>
    <property type="evidence" value="ECO:0007669"/>
    <property type="project" value="InterPro"/>
</dbReference>
<reference evidence="6 7" key="1">
    <citation type="submission" date="2018-09" db="EMBL/GenBank/DDBJ databases">
        <title>Zymobacter palmae IAM14233 (=T109) whole genome analysis.</title>
        <authorList>
            <person name="Yanase H."/>
        </authorList>
    </citation>
    <scope>NUCLEOTIDE SEQUENCE [LARGE SCALE GENOMIC DNA]</scope>
    <source>
        <strain evidence="6 7">IAM14233</strain>
    </source>
</reference>
<keyword evidence="2" id="KW-0238">DNA-binding</keyword>
<feature type="domain" description="Bacteriophage CI repressor N-terminal" evidence="5">
    <location>
        <begin position="9"/>
        <end position="70"/>
    </location>
</feature>
<dbReference type="Gene3D" id="2.10.109.10">
    <property type="entry name" value="Umud Fragment, subunit A"/>
    <property type="match status" value="1"/>
</dbReference>